<dbReference type="SUPFAM" id="SSF52172">
    <property type="entry name" value="CheY-like"/>
    <property type="match status" value="1"/>
</dbReference>
<evidence type="ECO:0000256" key="8">
    <source>
        <dbReference type="ARBA" id="ARBA00022692"/>
    </source>
</evidence>
<evidence type="ECO:0000259" key="19">
    <source>
        <dbReference type="PROSITE" id="PS50109"/>
    </source>
</evidence>
<dbReference type="CDD" id="cd00082">
    <property type="entry name" value="HisKA"/>
    <property type="match status" value="1"/>
</dbReference>
<dbReference type="CDD" id="cd16922">
    <property type="entry name" value="HATPase_EvgS-ArcB-TorS-like"/>
    <property type="match status" value="1"/>
</dbReference>
<evidence type="ECO:0000256" key="17">
    <source>
        <dbReference type="PROSITE-ProRule" id="PRU00169"/>
    </source>
</evidence>
<dbReference type="Pfam" id="PF02518">
    <property type="entry name" value="HATPase_c"/>
    <property type="match status" value="1"/>
</dbReference>
<dbReference type="GO" id="GO:0000155">
    <property type="term" value="F:phosphorelay sensor kinase activity"/>
    <property type="evidence" value="ECO:0007669"/>
    <property type="project" value="InterPro"/>
</dbReference>
<accession>A0AA96LJZ3</accession>
<dbReference type="SMART" id="SM00448">
    <property type="entry name" value="REC"/>
    <property type="match status" value="1"/>
</dbReference>
<protein>
    <recommendedName>
        <fullName evidence="15">Circadian input-output histidine kinase CikA</fullName>
        <ecNumber evidence="4">2.7.13.3</ecNumber>
    </recommendedName>
</protein>
<feature type="domain" description="Histidine kinase" evidence="19">
    <location>
        <begin position="186"/>
        <end position="407"/>
    </location>
</feature>
<dbReference type="InterPro" id="IPR001789">
    <property type="entry name" value="Sig_transdc_resp-reg_receiver"/>
</dbReference>
<evidence type="ECO:0000256" key="15">
    <source>
        <dbReference type="ARBA" id="ARBA00074306"/>
    </source>
</evidence>
<evidence type="ECO:0000256" key="12">
    <source>
        <dbReference type="ARBA" id="ARBA00022989"/>
    </source>
</evidence>
<evidence type="ECO:0000256" key="14">
    <source>
        <dbReference type="ARBA" id="ARBA00023136"/>
    </source>
</evidence>
<evidence type="ECO:0000256" key="18">
    <source>
        <dbReference type="SAM" id="Coils"/>
    </source>
</evidence>
<comment type="catalytic activity">
    <reaction evidence="1">
        <text>ATP + protein L-histidine = ADP + protein N-phospho-L-histidine.</text>
        <dbReference type="EC" id="2.7.13.3"/>
    </reaction>
</comment>
<proteinExistence type="inferred from homology"/>
<evidence type="ECO:0000313" key="22">
    <source>
        <dbReference type="EMBL" id="WNQ12842.1"/>
    </source>
</evidence>
<keyword evidence="14" id="KW-0472">Membrane</keyword>
<dbReference type="InterPro" id="IPR008207">
    <property type="entry name" value="Sig_transdc_His_kin_Hpt_dom"/>
</dbReference>
<evidence type="ECO:0000256" key="1">
    <source>
        <dbReference type="ARBA" id="ARBA00000085"/>
    </source>
</evidence>
<evidence type="ECO:0000259" key="20">
    <source>
        <dbReference type="PROSITE" id="PS50110"/>
    </source>
</evidence>
<dbReference type="GO" id="GO:0005524">
    <property type="term" value="F:ATP binding"/>
    <property type="evidence" value="ECO:0007669"/>
    <property type="project" value="UniProtKB-KW"/>
</dbReference>
<feature type="modified residue" description="4-aspartylphosphate" evidence="17">
    <location>
        <position position="491"/>
    </location>
</feature>
<gene>
    <name evidence="22" type="ORF">MJA45_07360</name>
</gene>
<name>A0AA96LJZ3_9BACL</name>
<reference evidence="22 23" key="1">
    <citation type="submission" date="2022-02" db="EMBL/GenBank/DDBJ databases">
        <title>Paenibacillus sp. MBLB1776 Whole Genome Shotgun Sequencing.</title>
        <authorList>
            <person name="Hwang C.Y."/>
            <person name="Cho E.-S."/>
            <person name="Seo M.-J."/>
        </authorList>
    </citation>
    <scope>NUCLEOTIDE SEQUENCE [LARGE SCALE GENOMIC DNA]</scope>
    <source>
        <strain evidence="22 23">MBLB1776</strain>
    </source>
</reference>
<dbReference type="InterPro" id="IPR036097">
    <property type="entry name" value="HisK_dim/P_sf"/>
</dbReference>
<dbReference type="PANTHER" id="PTHR45339:SF1">
    <property type="entry name" value="HYBRID SIGNAL TRANSDUCTION HISTIDINE KINASE J"/>
    <property type="match status" value="1"/>
</dbReference>
<dbReference type="AlphaFoldDB" id="A0AA96LJZ3"/>
<dbReference type="RefSeq" id="WP_315606621.1">
    <property type="nucleotide sequence ID" value="NZ_CP130318.1"/>
</dbReference>
<dbReference type="SUPFAM" id="SSF47384">
    <property type="entry name" value="Homodimeric domain of signal transducing histidine kinase"/>
    <property type="match status" value="1"/>
</dbReference>
<dbReference type="InterPro" id="IPR004358">
    <property type="entry name" value="Sig_transdc_His_kin-like_C"/>
</dbReference>
<evidence type="ECO:0000256" key="4">
    <source>
        <dbReference type="ARBA" id="ARBA00012438"/>
    </source>
</evidence>
<dbReference type="Pfam" id="PF00072">
    <property type="entry name" value="Response_reg"/>
    <property type="match status" value="1"/>
</dbReference>
<keyword evidence="9" id="KW-0547">Nucleotide-binding</keyword>
<dbReference type="KEGG" id="paun:MJA45_07360"/>
<dbReference type="PROSITE" id="PS50109">
    <property type="entry name" value="HIS_KIN"/>
    <property type="match status" value="1"/>
</dbReference>
<dbReference type="Gene3D" id="3.30.565.10">
    <property type="entry name" value="Histidine kinase-like ATPase, C-terminal domain"/>
    <property type="match status" value="1"/>
</dbReference>
<keyword evidence="23" id="KW-1185">Reference proteome</keyword>
<comment type="similarity">
    <text evidence="3">In the N-terminal section; belongs to the phytochrome family.</text>
</comment>
<keyword evidence="18" id="KW-0175">Coiled coil</keyword>
<evidence type="ECO:0000256" key="16">
    <source>
        <dbReference type="PROSITE-ProRule" id="PRU00110"/>
    </source>
</evidence>
<dbReference type="FunFam" id="1.10.287.130:FF:000004">
    <property type="entry name" value="Ethylene receptor 1"/>
    <property type="match status" value="1"/>
</dbReference>
<evidence type="ECO:0000256" key="13">
    <source>
        <dbReference type="ARBA" id="ARBA00023012"/>
    </source>
</evidence>
<dbReference type="FunFam" id="3.30.565.10:FF:000010">
    <property type="entry name" value="Sensor histidine kinase RcsC"/>
    <property type="match status" value="1"/>
</dbReference>
<dbReference type="InterPro" id="IPR005467">
    <property type="entry name" value="His_kinase_dom"/>
</dbReference>
<feature type="domain" description="HPt" evidence="21">
    <location>
        <begin position="597"/>
        <end position="693"/>
    </location>
</feature>
<keyword evidence="7" id="KW-0808">Transferase</keyword>
<evidence type="ECO:0000313" key="23">
    <source>
        <dbReference type="Proteomes" id="UP001305702"/>
    </source>
</evidence>
<keyword evidence="8" id="KW-0812">Transmembrane</keyword>
<evidence type="ECO:0000256" key="2">
    <source>
        <dbReference type="ARBA" id="ARBA00004651"/>
    </source>
</evidence>
<keyword evidence="11 22" id="KW-0067">ATP-binding</keyword>
<dbReference type="CDD" id="cd17546">
    <property type="entry name" value="REC_hyHK_CKI1_RcsC-like"/>
    <property type="match status" value="1"/>
</dbReference>
<organism evidence="22 23">
    <name type="scientific">Paenibacillus aurantius</name>
    <dbReference type="NCBI Taxonomy" id="2918900"/>
    <lineage>
        <taxon>Bacteria</taxon>
        <taxon>Bacillati</taxon>
        <taxon>Bacillota</taxon>
        <taxon>Bacilli</taxon>
        <taxon>Bacillales</taxon>
        <taxon>Paenibacillaceae</taxon>
        <taxon>Paenibacillus</taxon>
    </lineage>
</organism>
<evidence type="ECO:0000256" key="11">
    <source>
        <dbReference type="ARBA" id="ARBA00022840"/>
    </source>
</evidence>
<evidence type="ECO:0000256" key="3">
    <source>
        <dbReference type="ARBA" id="ARBA00006402"/>
    </source>
</evidence>
<dbReference type="SMART" id="SM00388">
    <property type="entry name" value="HisKA"/>
    <property type="match status" value="1"/>
</dbReference>
<dbReference type="PRINTS" id="PR00344">
    <property type="entry name" value="BCTRLSENSOR"/>
</dbReference>
<dbReference type="EMBL" id="CP130318">
    <property type="protein sequence ID" value="WNQ12842.1"/>
    <property type="molecule type" value="Genomic_DNA"/>
</dbReference>
<keyword evidence="12" id="KW-1133">Transmembrane helix</keyword>
<evidence type="ECO:0000256" key="10">
    <source>
        <dbReference type="ARBA" id="ARBA00022777"/>
    </source>
</evidence>
<evidence type="ECO:0000256" key="7">
    <source>
        <dbReference type="ARBA" id="ARBA00022679"/>
    </source>
</evidence>
<feature type="domain" description="Response regulatory" evidence="20">
    <location>
        <begin position="441"/>
        <end position="561"/>
    </location>
</feature>
<dbReference type="SUPFAM" id="SSF55874">
    <property type="entry name" value="ATPase domain of HSP90 chaperone/DNA topoisomerase II/histidine kinase"/>
    <property type="match status" value="1"/>
</dbReference>
<evidence type="ECO:0000256" key="6">
    <source>
        <dbReference type="ARBA" id="ARBA00022553"/>
    </source>
</evidence>
<dbReference type="Gene3D" id="1.20.120.160">
    <property type="entry name" value="HPT domain"/>
    <property type="match status" value="1"/>
</dbReference>
<dbReference type="InterPro" id="IPR003661">
    <property type="entry name" value="HisK_dim/P_dom"/>
</dbReference>
<sequence length="693" mass="78059">MTEDRDTVISLLCDHDGRIAHIIRDDLNLSGKLDPTRGVHSIMDEMNSLKFKEFLKEVRENKAIFNWELNINLGERTELFYFNGGLFEENILVVGSRYNSIYSYFYDELMKINNQQMVSLRDTIKKLSQEMIQKLEQEQKAYDEFSALNNELVSLQRQLAKTNIELKLSKESAEQANQTKSTFLATMSHEIRTPMNGIIAMAELLYHSTLSDAQKKSVSIILDSGNLLLTIINDILDLSKIEAGQMRLEIKGFQLKTLIDHIIQLMEPRADKRHNAIVHRIHPGIENNLLGDSDRIRQILLNLVGNAIKFTEEGRIDINVDLLADTGAKQRLLFEVKDTGIGISEENVKKLFEPFFQADNSFTHKYSSTGLGLSISRRLLELMNGKIGVKSKLGKGSTFWFELELEKHSVTSTYEDRRAAGEGPDGRKFTASLKGKDLNLPVLLAEDNPINQQVALLQLKKLGIPKVIPVGNGQEALDEIMQNSFALVLMDNQMPVMNGFEATGRIREWEKENGLPRLPIIAMTANAMQGDRDRCIQAGMDDYMTKPVNLEKMKEVLSRWMPGEAVVKEEASPEPNAAPVLDLQIIEEIIALNEDQDRSILGALFELYCQDTPNKIDQLKKAVGEQDSEQARALAHDLKSSSASLGLKSLANYFERLELAGRSGDLSPAGHLLEEVDEHYPEACKEFTKILQG</sequence>
<dbReference type="Gene3D" id="3.40.50.2300">
    <property type="match status" value="1"/>
</dbReference>
<keyword evidence="5" id="KW-1003">Cell membrane</keyword>
<keyword evidence="10" id="KW-0418">Kinase</keyword>
<dbReference type="Pfam" id="PF01627">
    <property type="entry name" value="Hpt"/>
    <property type="match status" value="1"/>
</dbReference>
<dbReference type="EC" id="2.7.13.3" evidence="4"/>
<dbReference type="Proteomes" id="UP001305702">
    <property type="component" value="Chromosome"/>
</dbReference>
<dbReference type="PROSITE" id="PS50110">
    <property type="entry name" value="RESPONSE_REGULATORY"/>
    <property type="match status" value="1"/>
</dbReference>
<dbReference type="SUPFAM" id="SSF47226">
    <property type="entry name" value="Histidine-containing phosphotransfer domain, HPT domain"/>
    <property type="match status" value="1"/>
</dbReference>
<dbReference type="InterPro" id="IPR036641">
    <property type="entry name" value="HPT_dom_sf"/>
</dbReference>
<keyword evidence="6 17" id="KW-0597">Phosphoprotein</keyword>
<dbReference type="SMART" id="SM00387">
    <property type="entry name" value="HATPase_c"/>
    <property type="match status" value="1"/>
</dbReference>
<dbReference type="InterPro" id="IPR036890">
    <property type="entry name" value="HATPase_C_sf"/>
</dbReference>
<comment type="subcellular location">
    <subcellularLocation>
        <location evidence="2">Cell membrane</location>
        <topology evidence="2">Multi-pass membrane protein</topology>
    </subcellularLocation>
</comment>
<dbReference type="InterPro" id="IPR003594">
    <property type="entry name" value="HATPase_dom"/>
</dbReference>
<evidence type="ECO:0000259" key="21">
    <source>
        <dbReference type="PROSITE" id="PS50894"/>
    </source>
</evidence>
<feature type="coiled-coil region" evidence="18">
    <location>
        <begin position="110"/>
        <end position="172"/>
    </location>
</feature>
<dbReference type="PANTHER" id="PTHR45339">
    <property type="entry name" value="HYBRID SIGNAL TRANSDUCTION HISTIDINE KINASE J"/>
    <property type="match status" value="1"/>
</dbReference>
<dbReference type="GO" id="GO:0005886">
    <property type="term" value="C:plasma membrane"/>
    <property type="evidence" value="ECO:0007669"/>
    <property type="project" value="UniProtKB-SubCell"/>
</dbReference>
<dbReference type="PROSITE" id="PS50894">
    <property type="entry name" value="HPT"/>
    <property type="match status" value="1"/>
</dbReference>
<evidence type="ECO:0000256" key="9">
    <source>
        <dbReference type="ARBA" id="ARBA00022741"/>
    </source>
</evidence>
<keyword evidence="13" id="KW-0902">Two-component regulatory system</keyword>
<dbReference type="SMART" id="SM00073">
    <property type="entry name" value="HPT"/>
    <property type="match status" value="1"/>
</dbReference>
<dbReference type="InterPro" id="IPR011006">
    <property type="entry name" value="CheY-like_superfamily"/>
</dbReference>
<feature type="modified residue" description="Phosphohistidine" evidence="16">
    <location>
        <position position="636"/>
    </location>
</feature>
<evidence type="ECO:0000256" key="5">
    <source>
        <dbReference type="ARBA" id="ARBA00022475"/>
    </source>
</evidence>
<dbReference type="Pfam" id="PF00512">
    <property type="entry name" value="HisKA"/>
    <property type="match status" value="1"/>
</dbReference>
<dbReference type="Gene3D" id="1.10.287.130">
    <property type="match status" value="1"/>
</dbReference>